<comment type="caution">
    <text evidence="3">The sequence shown here is derived from an EMBL/GenBank/DDBJ whole genome shotgun (WGS) entry which is preliminary data.</text>
</comment>
<evidence type="ECO:0000313" key="4">
    <source>
        <dbReference type="Proteomes" id="UP001430306"/>
    </source>
</evidence>
<protein>
    <submittedName>
        <fullName evidence="3">Tad domain-containing protein</fullName>
    </submittedName>
</protein>
<organism evidence="3 4">
    <name type="scientific">Rhodopirellula halodulae</name>
    <dbReference type="NCBI Taxonomy" id="2894198"/>
    <lineage>
        <taxon>Bacteria</taxon>
        <taxon>Pseudomonadati</taxon>
        <taxon>Planctomycetota</taxon>
        <taxon>Planctomycetia</taxon>
        <taxon>Pirellulales</taxon>
        <taxon>Pirellulaceae</taxon>
        <taxon>Rhodopirellula</taxon>
    </lineage>
</organism>
<keyword evidence="1" id="KW-0812">Transmembrane</keyword>
<evidence type="ECO:0000313" key="3">
    <source>
        <dbReference type="EMBL" id="MCC9643203.1"/>
    </source>
</evidence>
<sequence>MNRIPNCNPPNKTRGKSAERDGVVLVLMAIVFFVLIGIAALLIDLGMARLTQTHMQSVADAAAIEGGWNLAMQRTELDVRESVVQRADLASDSWGPKRIELDEGTIVAVAGQTIRCDTLGDPVEPTLEINASNELAGDIVLGNYDREVVPDELPGQPAGYDRSLTFLPDTDQPDSILVRLRRTGEDDLAGGTSAERLVGLWTRGSLLNLESKARGISVRGESIVQLMPVVAVGGASSELVPTALTAALPRSEMDAETYQRTSLKQIDEAPLTVGTPVSSVDAATDFAGVGYLPIFDVLPTGNSVVIGFVLAEVTAGAVVPRTMEELGFQFPNATANPTCVSVLSDEVLMANRSLAGIDAAHAPILVRARQIQGTNP</sequence>
<keyword evidence="1" id="KW-0472">Membrane</keyword>
<keyword evidence="1" id="KW-1133">Transmembrane helix</keyword>
<dbReference type="InterPro" id="IPR028087">
    <property type="entry name" value="Tad_N"/>
</dbReference>
<evidence type="ECO:0000256" key="1">
    <source>
        <dbReference type="SAM" id="Phobius"/>
    </source>
</evidence>
<reference evidence="3" key="1">
    <citation type="submission" date="2021-11" db="EMBL/GenBank/DDBJ databases">
        <title>Genome sequence.</title>
        <authorList>
            <person name="Sun Q."/>
        </authorList>
    </citation>
    <scope>NUCLEOTIDE SEQUENCE</scope>
    <source>
        <strain evidence="3">JC740</strain>
    </source>
</reference>
<accession>A0ABS8NI14</accession>
<dbReference type="EMBL" id="JAJKFW010000023">
    <property type="protein sequence ID" value="MCC9643203.1"/>
    <property type="molecule type" value="Genomic_DNA"/>
</dbReference>
<dbReference type="RefSeq" id="WP_230274142.1">
    <property type="nucleotide sequence ID" value="NZ_JAJKFW010000023.1"/>
</dbReference>
<feature type="domain" description="Putative Flp pilus-assembly TadG-like N-terminal" evidence="2">
    <location>
        <begin position="22"/>
        <end position="67"/>
    </location>
</feature>
<keyword evidence="4" id="KW-1185">Reference proteome</keyword>
<evidence type="ECO:0000259" key="2">
    <source>
        <dbReference type="Pfam" id="PF13400"/>
    </source>
</evidence>
<feature type="transmembrane region" description="Helical" evidence="1">
    <location>
        <begin position="22"/>
        <end position="43"/>
    </location>
</feature>
<dbReference type="Pfam" id="PF13400">
    <property type="entry name" value="Tad"/>
    <property type="match status" value="1"/>
</dbReference>
<dbReference type="Proteomes" id="UP001430306">
    <property type="component" value="Unassembled WGS sequence"/>
</dbReference>
<gene>
    <name evidence="3" type="ORF">LOC71_13040</name>
</gene>
<name>A0ABS8NI14_9BACT</name>
<proteinExistence type="predicted"/>